<evidence type="ECO:0000256" key="1">
    <source>
        <dbReference type="PROSITE-ProRule" id="PRU00042"/>
    </source>
</evidence>
<evidence type="ECO:0000259" key="4">
    <source>
        <dbReference type="PROSITE" id="PS50157"/>
    </source>
</evidence>
<feature type="region of interest" description="Disordered" evidence="3">
    <location>
        <begin position="530"/>
        <end position="589"/>
    </location>
</feature>
<feature type="compositionally biased region" description="Basic and acidic residues" evidence="3">
    <location>
        <begin position="536"/>
        <end position="561"/>
    </location>
</feature>
<feature type="compositionally biased region" description="Polar residues" evidence="3">
    <location>
        <begin position="369"/>
        <end position="387"/>
    </location>
</feature>
<keyword evidence="1" id="KW-0863">Zinc-finger</keyword>
<dbReference type="SMART" id="SM00868">
    <property type="entry name" value="zf-AD"/>
    <property type="match status" value="1"/>
</dbReference>
<feature type="region of interest" description="Disordered" evidence="3">
    <location>
        <begin position="85"/>
        <end position="106"/>
    </location>
</feature>
<dbReference type="SMART" id="SM00355">
    <property type="entry name" value="ZnF_C2H2"/>
    <property type="match status" value="2"/>
</dbReference>
<feature type="binding site" evidence="2">
    <location>
        <position position="262"/>
    </location>
    <ligand>
        <name>Zn(2+)</name>
        <dbReference type="ChEBI" id="CHEBI:29105"/>
    </ligand>
</feature>
<dbReference type="PROSITE" id="PS00028">
    <property type="entry name" value="ZINC_FINGER_C2H2_1"/>
    <property type="match status" value="2"/>
</dbReference>
<dbReference type="GO" id="GO:0005634">
    <property type="term" value="C:nucleus"/>
    <property type="evidence" value="ECO:0007669"/>
    <property type="project" value="InterPro"/>
</dbReference>
<accession>A0A2M4CRA5</accession>
<feature type="compositionally biased region" description="Basic residues" evidence="3">
    <location>
        <begin position="389"/>
        <end position="401"/>
    </location>
</feature>
<feature type="domain" description="C2H2-type" evidence="4">
    <location>
        <begin position="483"/>
        <end position="510"/>
    </location>
</feature>
<evidence type="ECO:0000259" key="5">
    <source>
        <dbReference type="PROSITE" id="PS51915"/>
    </source>
</evidence>
<dbReference type="VEuPathDB" id="VectorBase:ADAR2_011140"/>
<feature type="region of interest" description="Disordered" evidence="3">
    <location>
        <begin position="1"/>
        <end position="34"/>
    </location>
</feature>
<evidence type="ECO:0000313" key="6">
    <source>
        <dbReference type="EMBL" id="MBW67854.1"/>
    </source>
</evidence>
<dbReference type="Gene3D" id="3.40.1800.20">
    <property type="match status" value="1"/>
</dbReference>
<dbReference type="PROSITE" id="PS51915">
    <property type="entry name" value="ZAD"/>
    <property type="match status" value="1"/>
</dbReference>
<evidence type="ECO:0000256" key="2">
    <source>
        <dbReference type="PROSITE-ProRule" id="PRU01263"/>
    </source>
</evidence>
<feature type="compositionally biased region" description="Basic residues" evidence="3">
    <location>
        <begin position="475"/>
        <end position="484"/>
    </location>
</feature>
<feature type="binding site" evidence="2">
    <location>
        <position position="259"/>
    </location>
    <ligand>
        <name>Zn(2+)</name>
        <dbReference type="ChEBI" id="CHEBI:29105"/>
    </ligand>
</feature>
<protein>
    <submittedName>
        <fullName evidence="6">Putative retrotransposon-like protein 1</fullName>
    </submittedName>
</protein>
<dbReference type="InterPro" id="IPR013087">
    <property type="entry name" value="Znf_C2H2_type"/>
</dbReference>
<sequence length="606" mass="67052">MYNNSNGGVAHGDTAVEPKEASATTTSLGSTAELLPEETATVAAAGDTVELDDAERLAASDAVAKEDAKMIAAGDKEDALIEEEEKDDASVLVTESASEENPTVEILEQPMEEVEEEEEAAAAEVVDKDVEGSKAVDTATEEEDTALVEELGVDEKGTVQLVEVLEQEEEEVETLVEEEIIEEHLDESKVDMVLPDDAIVEEDGDELIDEEEEVVEEEEVLKMVSDTKANAAVDAVLEPKETAAVEESPKAVREELELCRVCMGTEKLSDIFQLEGAMRISDIIMKVCTNIRITERDHLPHKICERCLGQVRIVNEFKGRCEASDKELRKNLKRSANKTRRRTDVIVVNCPISDSDHEDEPADDDEYKVSQSEVESEPATSDDSFSPPQKRRRTPAKRGRKPGSSISPGRRGRPGRKPKNMAVATVAVSSATSVGVKRGPGRPPKNPKTPLLSNLVYIEAPEDSSSGSDDGDVKKARRKRGNHPCHKCTEVFPTQMALKQHLKTHPDDVFNCDRCTLRFKTQQALINHIERHKKADRLQEEKRRERERRQQERQKERRSDADLNLSSAGSVEKRKKVEAGPASSGRDLFKYVAPPASTYWSDSFSD</sequence>
<feature type="region of interest" description="Disordered" evidence="3">
    <location>
        <begin position="122"/>
        <end position="145"/>
    </location>
</feature>
<dbReference type="EMBL" id="GGFL01003676">
    <property type="protein sequence ID" value="MBW67854.1"/>
    <property type="molecule type" value="Transcribed_RNA"/>
</dbReference>
<feature type="region of interest" description="Disordered" evidence="3">
    <location>
        <begin position="350"/>
        <end position="484"/>
    </location>
</feature>
<dbReference type="GO" id="GO:0008270">
    <property type="term" value="F:zinc ion binding"/>
    <property type="evidence" value="ECO:0007669"/>
    <property type="project" value="UniProtKB-UniRule"/>
</dbReference>
<reference evidence="6" key="1">
    <citation type="submission" date="2018-01" db="EMBL/GenBank/DDBJ databases">
        <title>An insight into the sialome of Amazonian anophelines.</title>
        <authorList>
            <person name="Ribeiro J.M."/>
            <person name="Scarpassa V."/>
            <person name="Calvo E."/>
        </authorList>
    </citation>
    <scope>NUCLEOTIDE SEQUENCE</scope>
</reference>
<dbReference type="InterPro" id="IPR012934">
    <property type="entry name" value="Znf_AD"/>
</dbReference>
<feature type="domain" description="C2H2-type" evidence="4">
    <location>
        <begin position="510"/>
        <end position="537"/>
    </location>
</feature>
<feature type="compositionally biased region" description="Basic and acidic residues" evidence="3">
    <location>
        <begin position="125"/>
        <end position="134"/>
    </location>
</feature>
<feature type="binding site" evidence="2">
    <location>
        <position position="307"/>
    </location>
    <ligand>
        <name>Zn(2+)</name>
        <dbReference type="ChEBI" id="CHEBI:29105"/>
    </ligand>
</feature>
<dbReference type="Gene3D" id="3.30.160.60">
    <property type="entry name" value="Classic Zinc Finger"/>
    <property type="match status" value="1"/>
</dbReference>
<feature type="compositionally biased region" description="Low complexity" evidence="3">
    <location>
        <begin position="422"/>
        <end position="437"/>
    </location>
</feature>
<keyword evidence="2" id="KW-0862">Zinc</keyword>
<proteinExistence type="predicted"/>
<organism evidence="6">
    <name type="scientific">Anopheles darlingi</name>
    <name type="common">Mosquito</name>
    <dbReference type="NCBI Taxonomy" id="43151"/>
    <lineage>
        <taxon>Eukaryota</taxon>
        <taxon>Metazoa</taxon>
        <taxon>Ecdysozoa</taxon>
        <taxon>Arthropoda</taxon>
        <taxon>Hexapoda</taxon>
        <taxon>Insecta</taxon>
        <taxon>Pterygota</taxon>
        <taxon>Neoptera</taxon>
        <taxon>Endopterygota</taxon>
        <taxon>Diptera</taxon>
        <taxon>Nematocera</taxon>
        <taxon>Culicoidea</taxon>
        <taxon>Culicidae</taxon>
        <taxon>Anophelinae</taxon>
        <taxon>Anopheles</taxon>
    </lineage>
</organism>
<feature type="compositionally biased region" description="Acidic residues" evidence="3">
    <location>
        <begin position="356"/>
        <end position="366"/>
    </location>
</feature>
<feature type="domain" description="ZAD" evidence="5">
    <location>
        <begin position="257"/>
        <end position="331"/>
    </location>
</feature>
<feature type="binding site" evidence="2">
    <location>
        <position position="304"/>
    </location>
    <ligand>
        <name>Zn(2+)</name>
        <dbReference type="ChEBI" id="CHEBI:29105"/>
    </ligand>
</feature>
<feature type="compositionally biased region" description="Basic residues" evidence="3">
    <location>
        <begin position="410"/>
        <end position="419"/>
    </location>
</feature>
<dbReference type="AlphaFoldDB" id="A0A2M4CRA5"/>
<name>A0A2M4CRA5_ANODA</name>
<dbReference type="PROSITE" id="PS50157">
    <property type="entry name" value="ZINC_FINGER_C2H2_2"/>
    <property type="match status" value="2"/>
</dbReference>
<dbReference type="Pfam" id="PF13912">
    <property type="entry name" value="zf-C2H2_6"/>
    <property type="match status" value="2"/>
</dbReference>
<evidence type="ECO:0000256" key="3">
    <source>
        <dbReference type="SAM" id="MobiDB-lite"/>
    </source>
</evidence>
<feature type="compositionally biased region" description="Low complexity" evidence="3">
    <location>
        <begin position="21"/>
        <end position="34"/>
    </location>
</feature>
<dbReference type="Pfam" id="PF07776">
    <property type="entry name" value="zf-AD"/>
    <property type="match status" value="1"/>
</dbReference>
<keyword evidence="2" id="KW-0479">Metal-binding</keyword>
<dbReference type="SUPFAM" id="SSF57667">
    <property type="entry name" value="beta-beta-alpha zinc fingers"/>
    <property type="match status" value="1"/>
</dbReference>
<dbReference type="InterPro" id="IPR036236">
    <property type="entry name" value="Znf_C2H2_sf"/>
</dbReference>
<dbReference type="SUPFAM" id="SSF57716">
    <property type="entry name" value="Glucocorticoid receptor-like (DNA-binding domain)"/>
    <property type="match status" value="1"/>
</dbReference>